<dbReference type="Proteomes" id="UP000007844">
    <property type="component" value="Chromosome"/>
</dbReference>
<dbReference type="eggNOG" id="COG4671">
    <property type="taxonomic scope" value="Bacteria"/>
</dbReference>
<dbReference type="PANTHER" id="PTHR21015:SF28">
    <property type="entry name" value="SLL1722 PROTEIN"/>
    <property type="match status" value="1"/>
</dbReference>
<dbReference type="SUPFAM" id="SSF53756">
    <property type="entry name" value="UDP-Glycosyltransferase/glycogen phosphorylase"/>
    <property type="match status" value="1"/>
</dbReference>
<dbReference type="HOGENOM" id="CLU_055279_0_0_7"/>
<dbReference type="InterPro" id="IPR007235">
    <property type="entry name" value="Glyco_trans_28_C"/>
</dbReference>
<dbReference type="STRING" id="690850.Desaf_3052"/>
<dbReference type="AlphaFoldDB" id="F3Z2L7"/>
<dbReference type="PIRSF" id="PIRSF017085">
    <property type="entry name" value="Glycosyltransf_RedA_prd"/>
    <property type="match status" value="1"/>
</dbReference>
<organism evidence="2 3">
    <name type="scientific">Desulfocurvibacter africanus subsp. africanus str. Walvis Bay</name>
    <dbReference type="NCBI Taxonomy" id="690850"/>
    <lineage>
        <taxon>Bacteria</taxon>
        <taxon>Pseudomonadati</taxon>
        <taxon>Thermodesulfobacteriota</taxon>
        <taxon>Desulfovibrionia</taxon>
        <taxon>Desulfovibrionales</taxon>
        <taxon>Desulfovibrionaceae</taxon>
        <taxon>Desulfocurvibacter</taxon>
    </lineage>
</organism>
<dbReference type="EMBL" id="CP003221">
    <property type="protein sequence ID" value="EGJ51350.1"/>
    <property type="molecule type" value="Genomic_DNA"/>
</dbReference>
<keyword evidence="2" id="KW-0808">Transferase</keyword>
<evidence type="ECO:0000313" key="3">
    <source>
        <dbReference type="Proteomes" id="UP000007844"/>
    </source>
</evidence>
<feature type="domain" description="Glycosyl transferase family 28 C-terminal" evidence="1">
    <location>
        <begin position="267"/>
        <end position="379"/>
    </location>
</feature>
<dbReference type="Pfam" id="PF04101">
    <property type="entry name" value="Glyco_tran_28_C"/>
    <property type="match status" value="1"/>
</dbReference>
<dbReference type="GO" id="GO:0016758">
    <property type="term" value="F:hexosyltransferase activity"/>
    <property type="evidence" value="ECO:0007669"/>
    <property type="project" value="InterPro"/>
</dbReference>
<dbReference type="KEGG" id="daf:Desaf_3052"/>
<dbReference type="RefSeq" id="WP_014260996.1">
    <property type="nucleotide sequence ID" value="NC_016629.1"/>
</dbReference>
<evidence type="ECO:0000259" key="1">
    <source>
        <dbReference type="Pfam" id="PF04101"/>
    </source>
</evidence>
<dbReference type="Gene3D" id="3.40.50.2000">
    <property type="entry name" value="Glycogen Phosphorylase B"/>
    <property type="match status" value="1"/>
</dbReference>
<gene>
    <name evidence="2" type="ORF">Desaf_3052</name>
</gene>
<keyword evidence="3" id="KW-1185">Reference proteome</keyword>
<dbReference type="InterPro" id="IPR016683">
    <property type="entry name" value="Glyco_trans_28_RedA_prd"/>
</dbReference>
<reference evidence="2 3" key="1">
    <citation type="journal article" date="2011" name="J. Bacteriol.">
        <title>Genome sequence of the mercury-methylating and pleomorphic Desulfovibrio africanus Strain Walvis Bay.</title>
        <authorList>
            <person name="Brown S.D."/>
            <person name="Wall J.D."/>
            <person name="Kucken A.M."/>
            <person name="Gilmour C.C."/>
            <person name="Podar M."/>
            <person name="Brandt C.C."/>
            <person name="Teshima H."/>
            <person name="Detter J.C."/>
            <person name="Han C.S."/>
            <person name="Land M.L."/>
            <person name="Lucas S."/>
            <person name="Han J."/>
            <person name="Pennacchio L."/>
            <person name="Nolan M."/>
            <person name="Pitluck S."/>
            <person name="Woyke T."/>
            <person name="Goodwin L."/>
            <person name="Palumbo A.V."/>
            <person name="Elias D.A."/>
        </authorList>
    </citation>
    <scope>NUCLEOTIDE SEQUENCE [LARGE SCALE GENOMIC DNA]</scope>
    <source>
        <strain evidence="2 3">Walvis Bay</strain>
    </source>
</reference>
<sequence length="408" mass="46465">MSNTFKILMYSHDTYGLGHIRRTLAIASQLRRPNVNILILTGSPIVGRFDFPEQVDFVRIPGMIKKSNDLYLPHSIRIEAQEAMNIRQSIIKATAKAFEPDLFIVDKAPLGLKREVIPALKWLRNTSEVSCRTVLGLRDIMDDARSTIEDWRNKRVYDALEKYYSEIWVYGHREMYDPIKEYEIPESISQKMIFTGYLPRKPLINGHDIYKGNGMNGCGTGSNNDAGLFGAKEKRVLVTTGGGGDGYKLMDVYLRMLETWPAEHRSVVVTGPFMPTPERKDIAARARKLGVRYYHFCRQMEQLMAAADLVVSMGGYNTICEILSQRKVSLIVPRETPRLEQLIRAQVLKAKGLADYLAWQELTPDRLRSKIEELLTNPQPYVDAVQGFRFTGLEVMRQRLAAFQAGVV</sequence>
<name>F3Z2L7_DESAF</name>
<proteinExistence type="predicted"/>
<evidence type="ECO:0000313" key="2">
    <source>
        <dbReference type="EMBL" id="EGJ51350.1"/>
    </source>
</evidence>
<protein>
    <submittedName>
        <fullName evidence="2">Glycosyltransferase 28 domain-containing protein</fullName>
    </submittedName>
</protein>
<accession>F3Z2L7</accession>
<dbReference type="PANTHER" id="PTHR21015">
    <property type="entry name" value="UDP-N-ACETYLGLUCOSAMINE--N-ACETYLMURAMYL-(PENTAPEPTIDE) PYROPHOSPHORYL-UNDECAPRENOL N-ACETYLGLUCOSAMINE TRANSFERASE 1"/>
    <property type="match status" value="1"/>
</dbReference>